<feature type="chain" id="PRO_5042974013" description="CUB domain-containing protein" evidence="6">
    <location>
        <begin position="25"/>
        <end position="769"/>
    </location>
</feature>
<keyword evidence="5" id="KW-0472">Membrane</keyword>
<reference evidence="8 9" key="1">
    <citation type="submission" date="2024-02" db="EMBL/GenBank/DDBJ databases">
        <title>Chromosome-scale genome assembly of the rough periwinkle Littorina saxatilis.</title>
        <authorList>
            <person name="De Jode A."/>
            <person name="Faria R."/>
            <person name="Formenti G."/>
            <person name="Sims Y."/>
            <person name="Smith T.P."/>
            <person name="Tracey A."/>
            <person name="Wood J.M.D."/>
            <person name="Zagrodzka Z.B."/>
            <person name="Johannesson K."/>
            <person name="Butlin R.K."/>
            <person name="Leder E.H."/>
        </authorList>
    </citation>
    <scope>NUCLEOTIDE SEQUENCE [LARGE SCALE GENOMIC DNA]</scope>
    <source>
        <strain evidence="8">Snail1</strain>
        <tissue evidence="8">Muscle</tissue>
    </source>
</reference>
<name>A0AAN9GEE6_9CAEN</name>
<feature type="domain" description="CUB" evidence="7">
    <location>
        <begin position="26"/>
        <end position="142"/>
    </location>
</feature>
<dbReference type="Pfam" id="PF00431">
    <property type="entry name" value="CUB"/>
    <property type="match status" value="3"/>
</dbReference>
<dbReference type="InterPro" id="IPR013783">
    <property type="entry name" value="Ig-like_fold"/>
</dbReference>
<feature type="domain" description="CUB" evidence="7">
    <location>
        <begin position="143"/>
        <end position="255"/>
    </location>
</feature>
<feature type="domain" description="CUB" evidence="7">
    <location>
        <begin position="256"/>
        <end position="368"/>
    </location>
</feature>
<evidence type="ECO:0000256" key="1">
    <source>
        <dbReference type="ARBA" id="ARBA00022737"/>
    </source>
</evidence>
<keyword evidence="1" id="KW-0677">Repeat</keyword>
<feature type="region of interest" description="Disordered" evidence="4">
    <location>
        <begin position="670"/>
        <end position="757"/>
    </location>
</feature>
<dbReference type="SUPFAM" id="SSF48726">
    <property type="entry name" value="Immunoglobulin"/>
    <property type="match status" value="1"/>
</dbReference>
<comment type="caution">
    <text evidence="8">The sequence shown here is derived from an EMBL/GenBank/DDBJ whole genome shotgun (WGS) entry which is preliminary data.</text>
</comment>
<dbReference type="AlphaFoldDB" id="A0AAN9GEE6"/>
<evidence type="ECO:0000313" key="9">
    <source>
        <dbReference type="Proteomes" id="UP001374579"/>
    </source>
</evidence>
<evidence type="ECO:0000256" key="3">
    <source>
        <dbReference type="PROSITE-ProRule" id="PRU00059"/>
    </source>
</evidence>
<feature type="signal peptide" evidence="6">
    <location>
        <begin position="1"/>
        <end position="24"/>
    </location>
</feature>
<dbReference type="Gene3D" id="2.60.40.10">
    <property type="entry name" value="Immunoglobulins"/>
    <property type="match status" value="1"/>
</dbReference>
<dbReference type="PANTHER" id="PTHR24251">
    <property type="entry name" value="OVOCHYMASE-RELATED"/>
    <property type="match status" value="1"/>
</dbReference>
<dbReference type="InterPro" id="IPR000859">
    <property type="entry name" value="CUB_dom"/>
</dbReference>
<dbReference type="EMBL" id="JBAMIC010000008">
    <property type="protein sequence ID" value="KAK7103790.1"/>
    <property type="molecule type" value="Genomic_DNA"/>
</dbReference>
<evidence type="ECO:0000256" key="6">
    <source>
        <dbReference type="SAM" id="SignalP"/>
    </source>
</evidence>
<proteinExistence type="predicted"/>
<protein>
    <recommendedName>
        <fullName evidence="7">CUB domain-containing protein</fullName>
    </recommendedName>
</protein>
<keyword evidence="2" id="KW-1015">Disulfide bond</keyword>
<evidence type="ECO:0000259" key="7">
    <source>
        <dbReference type="PROSITE" id="PS01180"/>
    </source>
</evidence>
<accession>A0AAN9GEE6</accession>
<dbReference type="SMART" id="SM00042">
    <property type="entry name" value="CUB"/>
    <property type="match status" value="3"/>
</dbReference>
<evidence type="ECO:0000313" key="8">
    <source>
        <dbReference type="EMBL" id="KAK7103790.1"/>
    </source>
</evidence>
<keyword evidence="5" id="KW-0812">Transmembrane</keyword>
<dbReference type="Proteomes" id="UP001374579">
    <property type="component" value="Unassembled WGS sequence"/>
</dbReference>
<dbReference type="SUPFAM" id="SSF49854">
    <property type="entry name" value="Spermadhesin, CUB domain"/>
    <property type="match status" value="3"/>
</dbReference>
<evidence type="ECO:0000256" key="2">
    <source>
        <dbReference type="ARBA" id="ARBA00023157"/>
    </source>
</evidence>
<feature type="compositionally biased region" description="Polar residues" evidence="4">
    <location>
        <begin position="678"/>
        <end position="688"/>
    </location>
</feature>
<keyword evidence="6" id="KW-0732">Signal</keyword>
<keyword evidence="5" id="KW-1133">Transmembrane helix</keyword>
<dbReference type="Gene3D" id="2.60.120.290">
    <property type="entry name" value="Spermadhesin, CUB domain"/>
    <property type="match status" value="3"/>
</dbReference>
<dbReference type="CDD" id="cd00041">
    <property type="entry name" value="CUB"/>
    <property type="match status" value="3"/>
</dbReference>
<feature type="transmembrane region" description="Helical" evidence="5">
    <location>
        <begin position="640"/>
        <end position="663"/>
    </location>
</feature>
<evidence type="ECO:0000256" key="5">
    <source>
        <dbReference type="SAM" id="Phobius"/>
    </source>
</evidence>
<keyword evidence="9" id="KW-1185">Reference proteome</keyword>
<dbReference type="InterPro" id="IPR036179">
    <property type="entry name" value="Ig-like_dom_sf"/>
</dbReference>
<evidence type="ECO:0000256" key="4">
    <source>
        <dbReference type="SAM" id="MobiDB-lite"/>
    </source>
</evidence>
<dbReference type="PROSITE" id="PS01180">
    <property type="entry name" value="CUB"/>
    <property type="match status" value="3"/>
</dbReference>
<organism evidence="8 9">
    <name type="scientific">Littorina saxatilis</name>
    <dbReference type="NCBI Taxonomy" id="31220"/>
    <lineage>
        <taxon>Eukaryota</taxon>
        <taxon>Metazoa</taxon>
        <taxon>Spiralia</taxon>
        <taxon>Lophotrochozoa</taxon>
        <taxon>Mollusca</taxon>
        <taxon>Gastropoda</taxon>
        <taxon>Caenogastropoda</taxon>
        <taxon>Littorinimorpha</taxon>
        <taxon>Littorinoidea</taxon>
        <taxon>Littorinidae</taxon>
        <taxon>Littorina</taxon>
    </lineage>
</organism>
<gene>
    <name evidence="8" type="ORF">V1264_018622</name>
</gene>
<dbReference type="InterPro" id="IPR035914">
    <property type="entry name" value="Sperma_CUB_dom_sf"/>
</dbReference>
<sequence length="769" mass="83463">MTAPLCLCLVLSCVCFVLIHSARAACGGTWTSPTGIIRSPNFPNDYNNNLDCVYVITAPDVWPEGNHVTLTFTAFDLEVHANCSYDYVEIRDGDSDTSATFRRHCNITLPFTLRSSENQMWIKFVTDGSVNKTGFSAAYTTDCGRTWTSPTGIIQSPNFPNNYSNNLNCVNVISAPEGRRVTLKFTAFNLEANANCSYDYVGIRDGSSENSGLLGIYCDALSPFTVESSGQKMWINFVTDHSINSTGFNATYARVCGETFTAPTGTIQSPNFPNNYDNNLNCVYVITAPEGHRVTLRFTSFSLEAHANCSYDYVRIRDGSSETSGFLGIYCDALSPFTVASSGNQLWITFVTDTSRNSTGFIATYTGDYVQTSTTSAPITISTPSTTSTSATISTSRITFPSMTTATHRPIRTTSTTRLLTTPSTTTPASTTITTTTTEHVVLATSKELPFDTDGSQELTLTCSVDTVSQVREYGWSVTCEPQTGNTCLFLPQLEDDGKMVTCTVTLKDGGSAAGSLKMELDYPPHTTPFINGYTKGEVLKAGNDLRVTCSVHGGKPLVKNVIFSCDGHPDTAPDITSQIEVLSVLQFKPVTMEDDGKRCVCTAEWKNTDWYRLSVTTILTVNATQEEGNEEQKAWRVPVIAGAVGTGVVIIIVIIVVVVVVFRRRNDQRTYDRPGKTGNSTQAQASPYSGLPPVDGQPFVVSNRSFDPIATPDDGAADNNRNSLYDEIGEVSDAPPVPSRRPASTGSTDSYILPVTEPEHDYIECIGP</sequence>
<dbReference type="FunFam" id="2.60.120.290:FF:000013">
    <property type="entry name" value="Membrane frizzled-related protein"/>
    <property type="match status" value="3"/>
</dbReference>
<comment type="caution">
    <text evidence="3">Lacks conserved residue(s) required for the propagation of feature annotation.</text>
</comment>